<evidence type="ECO:0000313" key="2">
    <source>
        <dbReference type="EMBL" id="PJZ68319.1"/>
    </source>
</evidence>
<evidence type="ECO:0000256" key="1">
    <source>
        <dbReference type="SAM" id="Phobius"/>
    </source>
</evidence>
<evidence type="ECO:0000313" key="5">
    <source>
        <dbReference type="Proteomes" id="UP000231990"/>
    </source>
</evidence>
<evidence type="ECO:0000313" key="4">
    <source>
        <dbReference type="Proteomes" id="UP000231962"/>
    </source>
</evidence>
<comment type="caution">
    <text evidence="3">The sequence shown here is derived from an EMBL/GenBank/DDBJ whole genome shotgun (WGS) entry which is preliminary data.</text>
</comment>
<dbReference type="EMBL" id="NPDY01000026">
    <property type="protein sequence ID" value="PJZ68319.1"/>
    <property type="molecule type" value="Genomic_DNA"/>
</dbReference>
<evidence type="ECO:0000313" key="3">
    <source>
        <dbReference type="EMBL" id="PJZ74214.1"/>
    </source>
</evidence>
<dbReference type="AlphaFoldDB" id="A0A2M9ZQ86"/>
<dbReference type="Proteomes" id="UP000231990">
    <property type="component" value="Unassembled WGS sequence"/>
</dbReference>
<dbReference type="EMBL" id="NPDZ01000002">
    <property type="protein sequence ID" value="PJZ74214.1"/>
    <property type="molecule type" value="Genomic_DNA"/>
</dbReference>
<keyword evidence="4" id="KW-1185">Reference proteome</keyword>
<gene>
    <name evidence="2" type="ORF">CH360_16900</name>
    <name evidence="3" type="ORF">CH373_04695</name>
</gene>
<name>A0A2M9ZQ86_9LEPT</name>
<keyword evidence="1" id="KW-0812">Transmembrane</keyword>
<accession>A0A2M9ZQ86</accession>
<dbReference type="Proteomes" id="UP000231962">
    <property type="component" value="Unassembled WGS sequence"/>
</dbReference>
<keyword evidence="1" id="KW-1133">Transmembrane helix</keyword>
<keyword evidence="1" id="KW-0472">Membrane</keyword>
<reference evidence="4 5" key="1">
    <citation type="submission" date="2017-07" db="EMBL/GenBank/DDBJ databases">
        <title>Leptospira spp. isolated from tropical soils.</title>
        <authorList>
            <person name="Thibeaux R."/>
            <person name="Iraola G."/>
            <person name="Ferres I."/>
            <person name="Bierque E."/>
            <person name="Girault D."/>
            <person name="Soupe-Gilbert M.-E."/>
            <person name="Picardeau M."/>
            <person name="Goarant C."/>
        </authorList>
    </citation>
    <scope>NUCLEOTIDE SEQUENCE [LARGE SCALE GENOMIC DNA]</scope>
    <source>
        <strain evidence="3 5">FH1-B-B1</strain>
        <strain evidence="2 4">FH1-B-C1</strain>
    </source>
</reference>
<sequence length="118" mass="13598">MKNKEKSILIHVSMQKGELLRWQEGIQISGDSRHYIRRLIRIFESKEASGSKPHFKLSVAGYTSISFVNRIWKEDHEALKRYAKKYGFTPGLFLIALTTVEWASVGAHFCFGVLKQLI</sequence>
<organism evidence="3 5">
    <name type="scientific">Leptospira perolatii</name>
    <dbReference type="NCBI Taxonomy" id="2023191"/>
    <lineage>
        <taxon>Bacteria</taxon>
        <taxon>Pseudomonadati</taxon>
        <taxon>Spirochaetota</taxon>
        <taxon>Spirochaetia</taxon>
        <taxon>Leptospirales</taxon>
        <taxon>Leptospiraceae</taxon>
        <taxon>Leptospira</taxon>
    </lineage>
</organism>
<protein>
    <submittedName>
        <fullName evidence="3">Uncharacterized protein</fullName>
    </submittedName>
</protein>
<dbReference type="RefSeq" id="WP_100715280.1">
    <property type="nucleotide sequence ID" value="NZ_NPDY01000026.1"/>
</dbReference>
<proteinExistence type="predicted"/>
<feature type="transmembrane region" description="Helical" evidence="1">
    <location>
        <begin position="92"/>
        <end position="114"/>
    </location>
</feature>